<keyword evidence="3" id="KW-1185">Reference proteome</keyword>
<evidence type="ECO:0000256" key="1">
    <source>
        <dbReference type="SAM" id="MobiDB-lite"/>
    </source>
</evidence>
<protein>
    <submittedName>
        <fullName evidence="2">Uncharacterized protein</fullName>
    </submittedName>
</protein>
<proteinExistence type="predicted"/>
<evidence type="ECO:0000313" key="2">
    <source>
        <dbReference type="EMBL" id="CAI5779330.1"/>
    </source>
</evidence>
<accession>A0AA35KJF9</accession>
<sequence length="80" mass="8948">MSLGNSVLLQQQPPKQQRPKMEKRSQNPPKSSFSSFALVGVIDVSSTMDSLGAIEAEYIKNLQKQVCLLECETSYLYPLK</sequence>
<gene>
    <name evidence="2" type="ORF">PODLI_1B013961</name>
</gene>
<dbReference type="Proteomes" id="UP001178461">
    <property type="component" value="Chromosome 7"/>
</dbReference>
<dbReference type="EMBL" id="OX395132">
    <property type="protein sequence ID" value="CAI5779330.1"/>
    <property type="molecule type" value="Genomic_DNA"/>
</dbReference>
<feature type="region of interest" description="Disordered" evidence="1">
    <location>
        <begin position="1"/>
        <end position="33"/>
    </location>
</feature>
<organism evidence="2 3">
    <name type="scientific">Podarcis lilfordi</name>
    <name type="common">Lilford's wall lizard</name>
    <dbReference type="NCBI Taxonomy" id="74358"/>
    <lineage>
        <taxon>Eukaryota</taxon>
        <taxon>Metazoa</taxon>
        <taxon>Chordata</taxon>
        <taxon>Craniata</taxon>
        <taxon>Vertebrata</taxon>
        <taxon>Euteleostomi</taxon>
        <taxon>Lepidosauria</taxon>
        <taxon>Squamata</taxon>
        <taxon>Bifurcata</taxon>
        <taxon>Unidentata</taxon>
        <taxon>Episquamata</taxon>
        <taxon>Laterata</taxon>
        <taxon>Lacertibaenia</taxon>
        <taxon>Lacertidae</taxon>
        <taxon>Podarcis</taxon>
    </lineage>
</organism>
<evidence type="ECO:0000313" key="3">
    <source>
        <dbReference type="Proteomes" id="UP001178461"/>
    </source>
</evidence>
<reference evidence="2" key="1">
    <citation type="submission" date="2022-12" db="EMBL/GenBank/DDBJ databases">
        <authorList>
            <person name="Alioto T."/>
            <person name="Alioto T."/>
            <person name="Gomez Garrido J."/>
        </authorList>
    </citation>
    <scope>NUCLEOTIDE SEQUENCE</scope>
</reference>
<dbReference type="AlphaFoldDB" id="A0AA35KJF9"/>
<name>A0AA35KJF9_9SAUR</name>